<comment type="caution">
    <text evidence="1">The sequence shown here is derived from an EMBL/GenBank/DDBJ whole genome shotgun (WGS) entry which is preliminary data.</text>
</comment>
<protein>
    <submittedName>
        <fullName evidence="1">Uncharacterized protein</fullName>
    </submittedName>
</protein>
<evidence type="ECO:0000313" key="1">
    <source>
        <dbReference type="EMBL" id="KAK5994818.1"/>
    </source>
</evidence>
<evidence type="ECO:0000313" key="2">
    <source>
        <dbReference type="Proteomes" id="UP001338125"/>
    </source>
</evidence>
<gene>
    <name evidence="1" type="ORF">PT974_03202</name>
</gene>
<sequence length="275" mass="31118">MSSQTLTTTHSDSSPNLSISQLVRRHCRERLIVDPLHWTNRHLELLQCLFEAPSPAPPDSTANFCQDNLYFNFNQYRARTLHCVSFFPGNDQEGARLGWVPPVAAFVDQSQIEDQRWKSLYAGPRRRHSKPTSMIFELRLKKITPQNPLRDPYIFALLIGVAQRQRHVVQRKQAGAPVKMSTFAAKLMFSVDDDEDLLHLFSANIPSSLLDSLEYPTTLPPSDLSAGSQAILVRHMTLPYKPYKTFRNRLLLFLLPDTTTTVLGQDDGGIAVQCG</sequence>
<dbReference type="EMBL" id="JAVFKD010000004">
    <property type="protein sequence ID" value="KAK5994818.1"/>
    <property type="molecule type" value="Genomic_DNA"/>
</dbReference>
<accession>A0ABR0SRS6</accession>
<dbReference type="Proteomes" id="UP001338125">
    <property type="component" value="Unassembled WGS sequence"/>
</dbReference>
<proteinExistence type="predicted"/>
<keyword evidence="2" id="KW-1185">Reference proteome</keyword>
<reference evidence="1 2" key="1">
    <citation type="submission" date="2024-01" db="EMBL/GenBank/DDBJ databases">
        <title>Complete genome of Cladobotryum mycophilum ATHUM6906.</title>
        <authorList>
            <person name="Christinaki A.C."/>
            <person name="Myridakis A.I."/>
            <person name="Kouvelis V.N."/>
        </authorList>
    </citation>
    <scope>NUCLEOTIDE SEQUENCE [LARGE SCALE GENOMIC DNA]</scope>
    <source>
        <strain evidence="1 2">ATHUM6906</strain>
    </source>
</reference>
<name>A0ABR0SRS6_9HYPO</name>
<organism evidence="1 2">
    <name type="scientific">Cladobotryum mycophilum</name>
    <dbReference type="NCBI Taxonomy" id="491253"/>
    <lineage>
        <taxon>Eukaryota</taxon>
        <taxon>Fungi</taxon>
        <taxon>Dikarya</taxon>
        <taxon>Ascomycota</taxon>
        <taxon>Pezizomycotina</taxon>
        <taxon>Sordariomycetes</taxon>
        <taxon>Hypocreomycetidae</taxon>
        <taxon>Hypocreales</taxon>
        <taxon>Hypocreaceae</taxon>
        <taxon>Cladobotryum</taxon>
    </lineage>
</organism>